<dbReference type="Proteomes" id="UP000236754">
    <property type="component" value="Unassembled WGS sequence"/>
</dbReference>
<evidence type="ECO:0008006" key="4">
    <source>
        <dbReference type="Google" id="ProtNLM"/>
    </source>
</evidence>
<keyword evidence="1" id="KW-0812">Transmembrane</keyword>
<organism evidence="2 3">
    <name type="scientific">Actinacidiphila yanglinensis</name>
    <dbReference type="NCBI Taxonomy" id="310779"/>
    <lineage>
        <taxon>Bacteria</taxon>
        <taxon>Bacillati</taxon>
        <taxon>Actinomycetota</taxon>
        <taxon>Actinomycetes</taxon>
        <taxon>Kitasatosporales</taxon>
        <taxon>Streptomycetaceae</taxon>
        <taxon>Actinacidiphila</taxon>
    </lineage>
</organism>
<keyword evidence="3" id="KW-1185">Reference proteome</keyword>
<feature type="transmembrane region" description="Helical" evidence="1">
    <location>
        <begin position="66"/>
        <end position="87"/>
    </location>
</feature>
<proteinExistence type="predicted"/>
<dbReference type="EMBL" id="FNVU01000001">
    <property type="protein sequence ID" value="SEF69502.1"/>
    <property type="molecule type" value="Genomic_DNA"/>
</dbReference>
<sequence>MRTTLNRLMLGLLGLILLVVGLSVLVGSLDLQKHWDFTVPSWWPFTGPKDVLLTAHDRTRYRSDGWWWPVVIAVLAVLLLIGLWWLFAQARTRRVRQLRVDSGDGQGALLRGRAVESVLTAESEAYDGVSWAGARLVGKRGNPSARLVLGLEPYASPDEVVTGLDTSVMERARTSAGLDTLPAEARLRAVRHRARRVS</sequence>
<gene>
    <name evidence="2" type="ORF">SAMN05216223_101757</name>
</gene>
<evidence type="ECO:0000313" key="2">
    <source>
        <dbReference type="EMBL" id="SEF69502.1"/>
    </source>
</evidence>
<evidence type="ECO:0000313" key="3">
    <source>
        <dbReference type="Proteomes" id="UP000236754"/>
    </source>
</evidence>
<reference evidence="2 3" key="1">
    <citation type="submission" date="2016-10" db="EMBL/GenBank/DDBJ databases">
        <authorList>
            <person name="de Groot N.N."/>
        </authorList>
    </citation>
    <scope>NUCLEOTIDE SEQUENCE [LARGE SCALE GENOMIC DNA]</scope>
    <source>
        <strain evidence="2 3">CGMCC 4.2023</strain>
    </source>
</reference>
<dbReference type="NCBIfam" id="NF033218">
    <property type="entry name" value="anchor_AmaP"/>
    <property type="match status" value="1"/>
</dbReference>
<keyword evidence="1" id="KW-0472">Membrane</keyword>
<evidence type="ECO:0000256" key="1">
    <source>
        <dbReference type="SAM" id="Phobius"/>
    </source>
</evidence>
<dbReference type="AlphaFoldDB" id="A0A1H5U308"/>
<dbReference type="RefSeq" id="WP_103884084.1">
    <property type="nucleotide sequence ID" value="NZ_FNVU01000001.1"/>
</dbReference>
<protein>
    <recommendedName>
        <fullName evidence="4">Alkaline shock response membrane anchor protein AmaP</fullName>
    </recommendedName>
</protein>
<accession>A0A1H5U308</accession>
<keyword evidence="1" id="KW-1133">Transmembrane helix</keyword>
<dbReference type="OrthoDB" id="4350374at2"/>
<name>A0A1H5U308_9ACTN</name>